<evidence type="ECO:0008006" key="4">
    <source>
        <dbReference type="Google" id="ProtNLM"/>
    </source>
</evidence>
<keyword evidence="3" id="KW-1185">Reference proteome</keyword>
<accession>A0A231HEC8</accession>
<dbReference type="EMBL" id="NGAF01000001">
    <property type="protein sequence ID" value="OXR47128.1"/>
    <property type="molecule type" value="Genomic_DNA"/>
</dbReference>
<evidence type="ECO:0000256" key="1">
    <source>
        <dbReference type="SAM" id="MobiDB-lite"/>
    </source>
</evidence>
<dbReference type="AlphaFoldDB" id="A0A231HEC8"/>
<dbReference type="RefSeq" id="WP_143859873.1">
    <property type="nucleotide sequence ID" value="NZ_NGAF01000001.1"/>
</dbReference>
<sequence>MASPEALPARGAVFWPVGTGDSTTLVVDESTVLQIDLHDLAKAQDEENPEVAVVDRLVDALPTQDGKPYLATFALTHADKDHCLGFADLLSKVQIGELWSTPRLWREFNDPDAPEPCPDAVAFREESERRIEATMAAIAKGGQPASGDRIKVVGYDDEHSKQAYDELPDEYKSWPGKSITKLDGRDYSDRFEAFIHAPFREDCAAPRNETSLAMQVTLTDDTGTTGKLLLFGDLAHDTIMKIFEYSEHHDRANYLEWDLLLAPHHCSKKVMYKPNDSGNDELQLDIMDAFERHRLESGVVIFSSGIVPSSDTPGANPPHRKAADRYAEISDETICTMSWGDEKAPSPIILGIDATGARIVREIDISAASRLAAVTAAATSLASALPSLAPETEDTTDPIEDAVISDRGGERAPDQAVGFGQ</sequence>
<dbReference type="Gene3D" id="3.60.15.10">
    <property type="entry name" value="Ribonuclease Z/Hydroxyacylglutathione hydrolase-like"/>
    <property type="match status" value="1"/>
</dbReference>
<evidence type="ECO:0000313" key="2">
    <source>
        <dbReference type="EMBL" id="OXR47128.1"/>
    </source>
</evidence>
<dbReference type="InterPro" id="IPR036866">
    <property type="entry name" value="RibonucZ/Hydroxyglut_hydro"/>
</dbReference>
<feature type="region of interest" description="Disordered" evidence="1">
    <location>
        <begin position="386"/>
        <end position="421"/>
    </location>
</feature>
<dbReference type="Proteomes" id="UP000215506">
    <property type="component" value="Unassembled WGS sequence"/>
</dbReference>
<comment type="caution">
    <text evidence="2">The sequence shown here is derived from an EMBL/GenBank/DDBJ whole genome shotgun (WGS) entry which is preliminary data.</text>
</comment>
<reference evidence="2 3" key="1">
    <citation type="submission" date="2017-07" db="EMBL/GenBank/DDBJ databases">
        <title>First draft Genome Sequence of Nocardia cerradoensis isolated from human infection.</title>
        <authorList>
            <person name="Carrasco G."/>
        </authorList>
    </citation>
    <scope>NUCLEOTIDE SEQUENCE [LARGE SCALE GENOMIC DNA]</scope>
    <source>
        <strain evidence="2 3">CNM20130759</strain>
    </source>
</reference>
<organism evidence="2 3">
    <name type="scientific">Nocardia cerradoensis</name>
    <dbReference type="NCBI Taxonomy" id="85688"/>
    <lineage>
        <taxon>Bacteria</taxon>
        <taxon>Bacillati</taxon>
        <taxon>Actinomycetota</taxon>
        <taxon>Actinomycetes</taxon>
        <taxon>Mycobacteriales</taxon>
        <taxon>Nocardiaceae</taxon>
        <taxon>Nocardia</taxon>
    </lineage>
</organism>
<dbReference type="SUPFAM" id="SSF56281">
    <property type="entry name" value="Metallo-hydrolase/oxidoreductase"/>
    <property type="match status" value="1"/>
</dbReference>
<name>A0A231HEC8_9NOCA</name>
<gene>
    <name evidence="2" type="ORF">B7C42_00250</name>
</gene>
<feature type="compositionally biased region" description="Acidic residues" evidence="1">
    <location>
        <begin position="391"/>
        <end position="400"/>
    </location>
</feature>
<evidence type="ECO:0000313" key="3">
    <source>
        <dbReference type="Proteomes" id="UP000215506"/>
    </source>
</evidence>
<proteinExistence type="predicted"/>
<protein>
    <recommendedName>
        <fullName evidence="4">Metallo-beta-lactamase domain-containing protein</fullName>
    </recommendedName>
</protein>